<dbReference type="PANTHER" id="PTHR12147:SF26">
    <property type="entry name" value="PEPTIDASE M28 DOMAIN-CONTAINING PROTEIN"/>
    <property type="match status" value="1"/>
</dbReference>
<keyword evidence="11" id="KW-1185">Reference proteome</keyword>
<dbReference type="InterPro" id="IPR046450">
    <property type="entry name" value="PA_dom_sf"/>
</dbReference>
<dbReference type="InterPro" id="IPR003137">
    <property type="entry name" value="PA_domain"/>
</dbReference>
<accession>A0A8H4L845</accession>
<evidence type="ECO:0000256" key="3">
    <source>
        <dbReference type="ARBA" id="ARBA00022670"/>
    </source>
</evidence>
<dbReference type="EC" id="3.4.-.-" evidence="7"/>
<evidence type="ECO:0000256" key="4">
    <source>
        <dbReference type="ARBA" id="ARBA00022723"/>
    </source>
</evidence>
<evidence type="ECO:0000256" key="2">
    <source>
        <dbReference type="ARBA" id="ARBA00005634"/>
    </source>
</evidence>
<keyword evidence="4 7" id="KW-0479">Metal-binding</keyword>
<dbReference type="OrthoDB" id="10013407at2759"/>
<evidence type="ECO:0000256" key="1">
    <source>
        <dbReference type="ARBA" id="ARBA00001947"/>
    </source>
</evidence>
<dbReference type="Gene3D" id="3.50.30.30">
    <property type="match status" value="1"/>
</dbReference>
<keyword evidence="6 7" id="KW-0862">Zinc</keyword>
<evidence type="ECO:0000256" key="7">
    <source>
        <dbReference type="RuleBase" id="RU361240"/>
    </source>
</evidence>
<dbReference type="GO" id="GO:0046872">
    <property type="term" value="F:metal ion binding"/>
    <property type="evidence" value="ECO:0007669"/>
    <property type="project" value="UniProtKB-KW"/>
</dbReference>
<dbReference type="Pfam" id="PF04389">
    <property type="entry name" value="Peptidase_M28"/>
    <property type="match status" value="1"/>
</dbReference>
<name>A0A8H4L845_9HYPO</name>
<dbReference type="GO" id="GO:0004177">
    <property type="term" value="F:aminopeptidase activity"/>
    <property type="evidence" value="ECO:0007669"/>
    <property type="project" value="UniProtKB-KW"/>
</dbReference>
<dbReference type="SUPFAM" id="SSF52025">
    <property type="entry name" value="PA domain"/>
    <property type="match status" value="1"/>
</dbReference>
<dbReference type="Gene3D" id="3.40.630.10">
    <property type="entry name" value="Zn peptidases"/>
    <property type="match status" value="1"/>
</dbReference>
<sequence length="487" mass="52600">MKFSRISTAVALATGACASKKLTPERVVTDITGEDLHAVLQNLNKIALDNGSNRGFGMPGYNASLDFVLSRLSCSNRFDITVQPFTHLFSHTRHISLTGPDGEDVQTISLQYNNPTPQPDGVTAPLFLVPVDDTNGTGCQEEQWEDLDVKGKIALIKRGKCHFADPLAFAKSKGAVAAIIFNNNPTQLAGSASLGAENFGNLAPVGVITYDQGTAWIKRIEEGETLEVNLNVDMLTEDRETWQIIADTKQGDPNNIVMLGAHLDSIQEGPGINDNGSGVAALLAIAESIKKYKGFKNKVRFAFWGAEESGMIGSLYYLKNLSQEEISKIRFYFNYDMTASPKPRYVVYTNSDADKAGAKYLFDYLEEQGYPAEYQPFGSGSDYIGFIEAGIPSSGIFTGAGAPYDACYHTSCDDIDNINKEALVVNAKAAGFAAANLALSVDDVPKHATTSTNPKSKRGMTQNIARWANLARGAEKVHSCGSGNVFL</sequence>
<organism evidence="10 11">
    <name type="scientific">Fusarium albosuccineum</name>
    <dbReference type="NCBI Taxonomy" id="1237068"/>
    <lineage>
        <taxon>Eukaryota</taxon>
        <taxon>Fungi</taxon>
        <taxon>Dikarya</taxon>
        <taxon>Ascomycota</taxon>
        <taxon>Pezizomycotina</taxon>
        <taxon>Sordariomycetes</taxon>
        <taxon>Hypocreomycetidae</taxon>
        <taxon>Hypocreales</taxon>
        <taxon>Nectriaceae</taxon>
        <taxon>Fusarium</taxon>
        <taxon>Fusarium decemcellulare species complex</taxon>
    </lineage>
</organism>
<evidence type="ECO:0000259" key="9">
    <source>
        <dbReference type="Pfam" id="PF04389"/>
    </source>
</evidence>
<comment type="caution">
    <text evidence="10">The sequence shown here is derived from an EMBL/GenBank/DDBJ whole genome shotgun (WGS) entry which is preliminary data.</text>
</comment>
<dbReference type="PROSITE" id="PS51257">
    <property type="entry name" value="PROKAR_LIPOPROTEIN"/>
    <property type="match status" value="1"/>
</dbReference>
<proteinExistence type="inferred from homology"/>
<dbReference type="PANTHER" id="PTHR12147">
    <property type="entry name" value="METALLOPEPTIDASE M28 FAMILY MEMBER"/>
    <property type="match status" value="1"/>
</dbReference>
<evidence type="ECO:0000259" key="8">
    <source>
        <dbReference type="Pfam" id="PF02225"/>
    </source>
</evidence>
<evidence type="ECO:0000256" key="5">
    <source>
        <dbReference type="ARBA" id="ARBA00022801"/>
    </source>
</evidence>
<keyword evidence="3 7" id="KW-0645">Protease</keyword>
<comment type="cofactor">
    <cofactor evidence="1">
        <name>Zn(2+)</name>
        <dbReference type="ChEBI" id="CHEBI:29105"/>
    </cofactor>
</comment>
<dbReference type="CDD" id="cd04816">
    <property type="entry name" value="PA_SaNapH_like"/>
    <property type="match status" value="1"/>
</dbReference>
<evidence type="ECO:0000313" key="11">
    <source>
        <dbReference type="Proteomes" id="UP000554235"/>
    </source>
</evidence>
<reference evidence="10 11" key="1">
    <citation type="submission" date="2020-01" db="EMBL/GenBank/DDBJ databases">
        <title>Identification and distribution of gene clusters putatively required for synthesis of sphingolipid metabolism inhibitors in phylogenetically diverse species of the filamentous fungus Fusarium.</title>
        <authorList>
            <person name="Kim H.-S."/>
            <person name="Busman M."/>
            <person name="Brown D.W."/>
            <person name="Divon H."/>
            <person name="Uhlig S."/>
            <person name="Proctor R.H."/>
        </authorList>
    </citation>
    <scope>NUCLEOTIDE SEQUENCE [LARGE SCALE GENOMIC DNA]</scope>
    <source>
        <strain evidence="10 11">NRRL 20459</strain>
    </source>
</reference>
<feature type="domain" description="Peptidase M28" evidence="9">
    <location>
        <begin position="244"/>
        <end position="428"/>
    </location>
</feature>
<protein>
    <recommendedName>
        <fullName evidence="7">Peptide hydrolase</fullName>
        <ecNumber evidence="7">3.4.-.-</ecNumber>
    </recommendedName>
</protein>
<comment type="similarity">
    <text evidence="2">Belongs to the peptidase M28 family. M28B subfamily.</text>
</comment>
<evidence type="ECO:0000256" key="6">
    <source>
        <dbReference type="ARBA" id="ARBA00022833"/>
    </source>
</evidence>
<keyword evidence="10" id="KW-0031">Aminopeptidase</keyword>
<dbReference type="Pfam" id="PF02225">
    <property type="entry name" value="PA"/>
    <property type="match status" value="1"/>
</dbReference>
<evidence type="ECO:0000313" key="10">
    <source>
        <dbReference type="EMBL" id="KAF4463325.1"/>
    </source>
</evidence>
<dbReference type="GO" id="GO:0006508">
    <property type="term" value="P:proteolysis"/>
    <property type="evidence" value="ECO:0007669"/>
    <property type="project" value="UniProtKB-KW"/>
</dbReference>
<dbReference type="Proteomes" id="UP000554235">
    <property type="component" value="Unassembled WGS sequence"/>
</dbReference>
<dbReference type="SUPFAM" id="SSF53187">
    <property type="entry name" value="Zn-dependent exopeptidases"/>
    <property type="match status" value="1"/>
</dbReference>
<keyword evidence="5 7" id="KW-0378">Hydrolase</keyword>
<dbReference type="EMBL" id="JAADYS010001384">
    <property type="protein sequence ID" value="KAF4463325.1"/>
    <property type="molecule type" value="Genomic_DNA"/>
</dbReference>
<feature type="domain" description="PA" evidence="8">
    <location>
        <begin position="122"/>
        <end position="216"/>
    </location>
</feature>
<gene>
    <name evidence="10" type="ORF">FALBO_9857</name>
</gene>
<dbReference type="InterPro" id="IPR045175">
    <property type="entry name" value="M28_fam"/>
</dbReference>
<dbReference type="InterPro" id="IPR007484">
    <property type="entry name" value="Peptidase_M28"/>
</dbReference>
<dbReference type="AlphaFoldDB" id="A0A8H4L845"/>
<dbReference type="GO" id="GO:0008235">
    <property type="term" value="F:metalloexopeptidase activity"/>
    <property type="evidence" value="ECO:0007669"/>
    <property type="project" value="InterPro"/>
</dbReference>